<dbReference type="AlphaFoldDB" id="A0AAW0CK60"/>
<comment type="caution">
    <text evidence="2">The sequence shown here is derived from an EMBL/GenBank/DDBJ whole genome shotgun (WGS) entry which is preliminary data.</text>
</comment>
<feature type="region of interest" description="Disordered" evidence="1">
    <location>
        <begin position="39"/>
        <end position="59"/>
    </location>
</feature>
<evidence type="ECO:0000313" key="2">
    <source>
        <dbReference type="EMBL" id="KAK7038713.1"/>
    </source>
</evidence>
<proteinExistence type="predicted"/>
<organism evidence="2 3">
    <name type="scientific">Paramarasmius palmivorus</name>
    <dbReference type="NCBI Taxonomy" id="297713"/>
    <lineage>
        <taxon>Eukaryota</taxon>
        <taxon>Fungi</taxon>
        <taxon>Dikarya</taxon>
        <taxon>Basidiomycota</taxon>
        <taxon>Agaricomycotina</taxon>
        <taxon>Agaricomycetes</taxon>
        <taxon>Agaricomycetidae</taxon>
        <taxon>Agaricales</taxon>
        <taxon>Marasmiineae</taxon>
        <taxon>Marasmiaceae</taxon>
        <taxon>Paramarasmius</taxon>
    </lineage>
</organism>
<evidence type="ECO:0000313" key="3">
    <source>
        <dbReference type="Proteomes" id="UP001383192"/>
    </source>
</evidence>
<sequence>MKRYNIMSLYRASRNLNFKRLAFTRSNSSIKKLQQAFRDPSSPFHLPPGTQGPSSPDGLEEALSWELPTQDAVQYEEARQKMTEAGFRPQFLWEQKVVWGDHDSFQHVNNVHYVRFFESSRINWMTRLGQRLGGPAKAQALIKGQGVSLILKSIEVKFRRPVTYPDTLLISHKPYIPQVDARKRIDSSELHLTSSIFSITQGAFVAHANEIVVWYDYDKLKKCDPGEEYKTIVWEPFGGIPS</sequence>
<dbReference type="Proteomes" id="UP001383192">
    <property type="component" value="Unassembled WGS sequence"/>
</dbReference>
<dbReference type="PANTHER" id="PTHR31793:SF39">
    <property type="entry name" value="THIOESTERASE_THIOL ESTER DEHYDRASE-ISOMERASE"/>
    <property type="match status" value="1"/>
</dbReference>
<keyword evidence="3" id="KW-1185">Reference proteome</keyword>
<dbReference type="SUPFAM" id="SSF54637">
    <property type="entry name" value="Thioesterase/thiol ester dehydrase-isomerase"/>
    <property type="match status" value="1"/>
</dbReference>
<dbReference type="PANTHER" id="PTHR31793">
    <property type="entry name" value="4-HYDROXYBENZOYL-COA THIOESTERASE FAMILY MEMBER"/>
    <property type="match status" value="1"/>
</dbReference>
<dbReference type="InterPro" id="IPR029069">
    <property type="entry name" value="HotDog_dom_sf"/>
</dbReference>
<evidence type="ECO:0000256" key="1">
    <source>
        <dbReference type="SAM" id="MobiDB-lite"/>
    </source>
</evidence>
<name>A0AAW0CK60_9AGAR</name>
<dbReference type="GO" id="GO:0047617">
    <property type="term" value="F:fatty acyl-CoA hydrolase activity"/>
    <property type="evidence" value="ECO:0007669"/>
    <property type="project" value="TreeGrafter"/>
</dbReference>
<protein>
    <recommendedName>
        <fullName evidence="4">Thioesterase/thiol ester dehydrase-isomerase</fullName>
    </recommendedName>
</protein>
<gene>
    <name evidence="2" type="ORF">VNI00_010597</name>
</gene>
<dbReference type="InterPro" id="IPR050563">
    <property type="entry name" value="4-hydroxybenzoyl-CoA_TE"/>
</dbReference>
<accession>A0AAW0CK60</accession>
<dbReference type="EMBL" id="JAYKXP010000043">
    <property type="protein sequence ID" value="KAK7038713.1"/>
    <property type="molecule type" value="Genomic_DNA"/>
</dbReference>
<dbReference type="Gene3D" id="3.10.129.10">
    <property type="entry name" value="Hotdog Thioesterase"/>
    <property type="match status" value="1"/>
</dbReference>
<evidence type="ECO:0008006" key="4">
    <source>
        <dbReference type="Google" id="ProtNLM"/>
    </source>
</evidence>
<dbReference type="Pfam" id="PF13279">
    <property type="entry name" value="4HBT_2"/>
    <property type="match status" value="1"/>
</dbReference>
<dbReference type="CDD" id="cd00586">
    <property type="entry name" value="4HBT"/>
    <property type="match status" value="1"/>
</dbReference>
<reference evidence="2 3" key="1">
    <citation type="submission" date="2024-01" db="EMBL/GenBank/DDBJ databases">
        <title>A draft genome for a cacao thread blight-causing isolate of Paramarasmius palmivorus.</title>
        <authorList>
            <person name="Baruah I.K."/>
            <person name="Bukari Y."/>
            <person name="Amoako-Attah I."/>
            <person name="Meinhardt L.W."/>
            <person name="Bailey B.A."/>
            <person name="Cohen S.P."/>
        </authorList>
    </citation>
    <scope>NUCLEOTIDE SEQUENCE [LARGE SCALE GENOMIC DNA]</scope>
    <source>
        <strain evidence="2 3">GH-12</strain>
    </source>
</reference>